<dbReference type="Proteomes" id="UP000229561">
    <property type="component" value="Unassembled WGS sequence"/>
</dbReference>
<keyword evidence="2 3" id="KW-0808">Transferase</keyword>
<dbReference type="PANTHER" id="PTHR34136:SF1">
    <property type="entry name" value="UDP-N-ACETYL-D-MANNOSAMINURONIC ACID TRANSFERASE"/>
    <property type="match status" value="1"/>
</dbReference>
<protein>
    <submittedName>
        <fullName evidence="3">Glycosyltransferase</fullName>
    </submittedName>
</protein>
<dbReference type="AlphaFoldDB" id="A0A2M7IIS2"/>
<gene>
    <name evidence="3" type="ORF">CO001_01490</name>
</gene>
<keyword evidence="1" id="KW-0328">Glycosyltransferase</keyword>
<evidence type="ECO:0000256" key="1">
    <source>
        <dbReference type="ARBA" id="ARBA00022676"/>
    </source>
</evidence>
<accession>A0A2M7IIS2</accession>
<dbReference type="GO" id="GO:0016758">
    <property type="term" value="F:hexosyltransferase activity"/>
    <property type="evidence" value="ECO:0007669"/>
    <property type="project" value="TreeGrafter"/>
</dbReference>
<dbReference type="InterPro" id="IPR004629">
    <property type="entry name" value="WecG_TagA_CpsF"/>
</dbReference>
<evidence type="ECO:0000313" key="3">
    <source>
        <dbReference type="EMBL" id="PIW76414.1"/>
    </source>
</evidence>
<evidence type="ECO:0000256" key="2">
    <source>
        <dbReference type="ARBA" id="ARBA00022679"/>
    </source>
</evidence>
<reference evidence="4" key="1">
    <citation type="submission" date="2017-09" db="EMBL/GenBank/DDBJ databases">
        <title>Depth-based differentiation of microbial function through sediment-hosted aquifers and enrichment of novel symbionts in the deep terrestrial subsurface.</title>
        <authorList>
            <person name="Probst A.J."/>
            <person name="Ladd B."/>
            <person name="Jarett J.K."/>
            <person name="Geller-Mcgrath D.E."/>
            <person name="Sieber C.M.K."/>
            <person name="Emerson J.B."/>
            <person name="Anantharaman K."/>
            <person name="Thomas B.C."/>
            <person name="Malmstrom R."/>
            <person name="Stieglmeier M."/>
            <person name="Klingl A."/>
            <person name="Woyke T."/>
            <person name="Ryan C.M."/>
            <person name="Banfield J.F."/>
        </authorList>
    </citation>
    <scope>NUCLEOTIDE SEQUENCE [LARGE SCALE GENOMIC DNA]</scope>
</reference>
<proteinExistence type="predicted"/>
<dbReference type="CDD" id="cd06533">
    <property type="entry name" value="Glyco_transf_WecG_TagA"/>
    <property type="match status" value="1"/>
</dbReference>
<dbReference type="EMBL" id="PFGY01000037">
    <property type="protein sequence ID" value="PIW76414.1"/>
    <property type="molecule type" value="Genomic_DNA"/>
</dbReference>
<sequence>MTFDQTGCSDQKPGSRMYLLGVRIDNLSMQEVLEKIRGFLNDGRQHYIVTPNPEILILAQKDKEFREILNNADLSIADGVGLVRASRMLGEPLKERVTGIDLIPGIMNYESGIRNKVFLLGGRNGVAEKIAAQWPAVVGFSEETDGMELFARIRQCQPDILLVALGAPRQEKWIAENLAKVPSVKVAIGVGGAFDFLSGKIRRAPVFMQKMGLEWFWRLILQPWRVGRIFNAVIIFPSMILREKIKASK</sequence>
<dbReference type="PANTHER" id="PTHR34136">
    <property type="match status" value="1"/>
</dbReference>
<organism evidence="3 4">
    <name type="scientific">Candidatus Portnoybacteria bacterium CG_4_8_14_3_um_filter_40_10</name>
    <dbReference type="NCBI Taxonomy" id="1974801"/>
    <lineage>
        <taxon>Bacteria</taxon>
        <taxon>Candidatus Portnoyibacteriota</taxon>
    </lineage>
</organism>
<name>A0A2M7IIS2_9BACT</name>
<evidence type="ECO:0000313" key="4">
    <source>
        <dbReference type="Proteomes" id="UP000229561"/>
    </source>
</evidence>
<comment type="caution">
    <text evidence="3">The sequence shown here is derived from an EMBL/GenBank/DDBJ whole genome shotgun (WGS) entry which is preliminary data.</text>
</comment>
<dbReference type="NCBIfam" id="TIGR00696">
    <property type="entry name" value="wecG_tagA_cpsF"/>
    <property type="match status" value="1"/>
</dbReference>
<dbReference type="Pfam" id="PF03808">
    <property type="entry name" value="Glyco_tran_WecG"/>
    <property type="match status" value="1"/>
</dbReference>